<keyword evidence="5" id="KW-0949">S-adenosyl-L-methionine</keyword>
<gene>
    <name evidence="11" type="ORF">PG993_012096</name>
</gene>
<evidence type="ECO:0000256" key="3">
    <source>
        <dbReference type="ARBA" id="ARBA00022603"/>
    </source>
</evidence>
<dbReference type="PANTHER" id="PTHR48418:SF1">
    <property type="entry name" value="TRNA WYBUTOSINE-SYNTHESIZING PROTEIN 3"/>
    <property type="match status" value="1"/>
</dbReference>
<evidence type="ECO:0000256" key="8">
    <source>
        <dbReference type="ARBA" id="ARBA00049202"/>
    </source>
</evidence>
<evidence type="ECO:0000313" key="12">
    <source>
        <dbReference type="Proteomes" id="UP001444661"/>
    </source>
</evidence>
<keyword evidence="12" id="KW-1185">Reference proteome</keyword>
<dbReference type="SUPFAM" id="SSF111278">
    <property type="entry name" value="SSo0622-like"/>
    <property type="match status" value="1"/>
</dbReference>
<sequence length="344" mass="36414">MAGSSISDDFAARKRKILAQLAVPDAEYTDASPKGTVDAGIRDLIEELNGLDGFVTTSSCGGRVSVFVEGVKKKAGGREEVAKGGYNDGNEETTATAEATRPAPATLAATGGKGGGGNWLYVSHDPVVLTEADGNQMDLMEVLGLKNSNKEVEIEGDSSSRLIHFKFEPMILHVLTASLAHAQLLLRCGLQAGFRESGAINLTATAGTETAPTPMVAIRCMGLTFESLVGVKDGSDRIQCTVTPAYLRTLVDIGNERFAENTRRIQRFRSAVLEAVAAPTASGPKIKGDGSVWEDAEARRERKKAEGLKRKAALQNQQSQGQSLETTVAGDDGDVDLNLNTAFT</sequence>
<evidence type="ECO:0000256" key="1">
    <source>
        <dbReference type="ARBA" id="ARBA00008569"/>
    </source>
</evidence>
<evidence type="ECO:0000256" key="4">
    <source>
        <dbReference type="ARBA" id="ARBA00022679"/>
    </source>
</evidence>
<organism evidence="11 12">
    <name type="scientific">Apiospora rasikravindrae</name>
    <dbReference type="NCBI Taxonomy" id="990691"/>
    <lineage>
        <taxon>Eukaryota</taxon>
        <taxon>Fungi</taxon>
        <taxon>Dikarya</taxon>
        <taxon>Ascomycota</taxon>
        <taxon>Pezizomycotina</taxon>
        <taxon>Sordariomycetes</taxon>
        <taxon>Xylariomycetidae</taxon>
        <taxon>Amphisphaeriales</taxon>
        <taxon>Apiosporaceae</taxon>
        <taxon>Apiospora</taxon>
    </lineage>
</organism>
<evidence type="ECO:0000313" key="11">
    <source>
        <dbReference type="EMBL" id="KAK8024030.1"/>
    </source>
</evidence>
<comment type="caution">
    <text evidence="11">The sequence shown here is derived from an EMBL/GenBank/DDBJ whole genome shotgun (WGS) entry which is preliminary data.</text>
</comment>
<keyword evidence="6" id="KW-0819">tRNA processing</keyword>
<evidence type="ECO:0000256" key="9">
    <source>
        <dbReference type="SAM" id="MobiDB-lite"/>
    </source>
</evidence>
<name>A0ABR1S1H7_9PEZI</name>
<dbReference type="PANTHER" id="PTHR48418">
    <property type="entry name" value="TRNA WYBUTOSINE-SYNTHESIZING PROTEIN 3"/>
    <property type="match status" value="1"/>
</dbReference>
<dbReference type="Proteomes" id="UP001444661">
    <property type="component" value="Unassembled WGS sequence"/>
</dbReference>
<dbReference type="InterPro" id="IPR003827">
    <property type="entry name" value="tRNA_yW-synthesising"/>
</dbReference>
<reference evidence="11 12" key="1">
    <citation type="submission" date="2023-01" db="EMBL/GenBank/DDBJ databases">
        <title>Analysis of 21 Apiospora genomes using comparative genomics revels a genus with tremendous synthesis potential of carbohydrate active enzymes and secondary metabolites.</title>
        <authorList>
            <person name="Sorensen T."/>
        </authorList>
    </citation>
    <scope>NUCLEOTIDE SEQUENCE [LARGE SCALE GENOMIC DNA]</scope>
    <source>
        <strain evidence="11 12">CBS 33761</strain>
    </source>
</reference>
<dbReference type="EC" id="2.1.1.282" evidence="2"/>
<evidence type="ECO:0000256" key="2">
    <source>
        <dbReference type="ARBA" id="ARBA00012750"/>
    </source>
</evidence>
<evidence type="ECO:0000259" key="10">
    <source>
        <dbReference type="Pfam" id="PF02676"/>
    </source>
</evidence>
<comment type="catalytic activity">
    <reaction evidence="8">
        <text>4-demethyl-7-[(3S)-3-amino-3-carboxypropyl]wyosine(37) in tRNA(Phe) + S-adenosyl-L-methionine = 7-[(3S)-3-amino-3-carboxypropyl]wyosine(37) in tRNA(Phe) + S-adenosyl-L-homocysteine + H(+)</text>
        <dbReference type="Rhea" id="RHEA:36635"/>
        <dbReference type="Rhea" id="RHEA-COMP:10378"/>
        <dbReference type="Rhea" id="RHEA-COMP:10379"/>
        <dbReference type="ChEBI" id="CHEBI:15378"/>
        <dbReference type="ChEBI" id="CHEBI:57856"/>
        <dbReference type="ChEBI" id="CHEBI:59789"/>
        <dbReference type="ChEBI" id="CHEBI:73543"/>
        <dbReference type="ChEBI" id="CHEBI:73550"/>
        <dbReference type="EC" id="2.1.1.282"/>
    </reaction>
</comment>
<feature type="compositionally biased region" description="Basic and acidic residues" evidence="9">
    <location>
        <begin position="299"/>
        <end position="309"/>
    </location>
</feature>
<dbReference type="Gene3D" id="3.30.1960.10">
    <property type="entry name" value="tRNA wybutosine-synthesizing-like"/>
    <property type="match status" value="1"/>
</dbReference>
<keyword evidence="4" id="KW-0808">Transferase</keyword>
<feature type="domain" description="tRNA wybutosine-synthesizing protein" evidence="10">
    <location>
        <begin position="13"/>
        <end position="272"/>
    </location>
</feature>
<feature type="compositionally biased region" description="Polar residues" evidence="9">
    <location>
        <begin position="314"/>
        <end position="326"/>
    </location>
</feature>
<protein>
    <recommendedName>
        <fullName evidence="2">tRNA(Phe) 7-[(3-amino-3-carboxypropyl)-4-demethylwyosine(37)-N(4)]-methyltransferase</fullName>
        <ecNumber evidence="2">2.1.1.282</ecNumber>
    </recommendedName>
    <alternativeName>
        <fullName evidence="7">tRNA(Phe) 7-((3-amino-3-carboxypropyl)-4-demethylwyosine(37)-N(4))-methyltransferase</fullName>
    </alternativeName>
</protein>
<accession>A0ABR1S1H7</accession>
<feature type="region of interest" description="Disordered" evidence="9">
    <location>
        <begin position="299"/>
        <end position="337"/>
    </location>
</feature>
<dbReference type="Pfam" id="PF02676">
    <property type="entry name" value="TYW3"/>
    <property type="match status" value="1"/>
</dbReference>
<evidence type="ECO:0000256" key="7">
    <source>
        <dbReference type="ARBA" id="ARBA00030554"/>
    </source>
</evidence>
<proteinExistence type="inferred from homology"/>
<keyword evidence="3" id="KW-0489">Methyltransferase</keyword>
<dbReference type="EMBL" id="JAQQWK010000011">
    <property type="protein sequence ID" value="KAK8024030.1"/>
    <property type="molecule type" value="Genomic_DNA"/>
</dbReference>
<comment type="similarity">
    <text evidence="1">Belongs to the TYW3 family.</text>
</comment>
<evidence type="ECO:0000256" key="6">
    <source>
        <dbReference type="ARBA" id="ARBA00022694"/>
    </source>
</evidence>
<dbReference type="InterPro" id="IPR036602">
    <property type="entry name" value="tRNA_yW-synthesising-like_sf"/>
</dbReference>
<evidence type="ECO:0000256" key="5">
    <source>
        <dbReference type="ARBA" id="ARBA00022691"/>
    </source>
</evidence>